<gene>
    <name evidence="1" type="ORF">BBD42_16870</name>
</gene>
<evidence type="ECO:0008006" key="2">
    <source>
        <dbReference type="Google" id="ProtNLM"/>
    </source>
</evidence>
<evidence type="ECO:0000313" key="1">
    <source>
        <dbReference type="EMBL" id="ANY67960.1"/>
    </source>
</evidence>
<protein>
    <recommendedName>
        <fullName evidence="2">Alpha/beta hydrolase</fullName>
    </recommendedName>
</protein>
<dbReference type="InterPro" id="IPR029058">
    <property type="entry name" value="AB_hydrolase_fold"/>
</dbReference>
<dbReference type="Gene3D" id="3.40.50.1820">
    <property type="entry name" value="alpha/beta hydrolase"/>
    <property type="match status" value="1"/>
</dbReference>
<dbReference type="EMBL" id="CP016808">
    <property type="protein sequence ID" value="ANY67960.1"/>
    <property type="molecule type" value="Genomic_DNA"/>
</dbReference>
<organism evidence="1">
    <name type="scientific">Paenibacillus sp. BIHB 4019</name>
    <dbReference type="NCBI Taxonomy" id="1870819"/>
    <lineage>
        <taxon>Bacteria</taxon>
        <taxon>Bacillati</taxon>
        <taxon>Bacillota</taxon>
        <taxon>Bacilli</taxon>
        <taxon>Bacillales</taxon>
        <taxon>Paenibacillaceae</taxon>
        <taxon>Paenibacillus</taxon>
    </lineage>
</organism>
<name>A0A1B2DJQ5_9BACL</name>
<accession>A0A1B2DJQ5</accession>
<dbReference type="RefSeq" id="WP_099519131.1">
    <property type="nucleotide sequence ID" value="NZ_CP016808.1"/>
</dbReference>
<dbReference type="SUPFAM" id="SSF53474">
    <property type="entry name" value="alpha/beta-Hydrolases"/>
    <property type="match status" value="1"/>
</dbReference>
<proteinExistence type="predicted"/>
<reference evidence="1" key="1">
    <citation type="submission" date="2016-08" db="EMBL/GenBank/DDBJ databases">
        <title>Complete Genome Seqeunce of Paenibacillus sp. BIHB 4019 from tea rhizoplane.</title>
        <authorList>
            <person name="Thakur R."/>
            <person name="Swarnkar M.K."/>
            <person name="Gulati A."/>
        </authorList>
    </citation>
    <scope>NUCLEOTIDE SEQUENCE [LARGE SCALE GENOMIC DNA]</scope>
    <source>
        <strain evidence="1">BIHB4019</strain>
    </source>
</reference>
<sequence length="266" mass="30003">MIASIIIAFMTLFCQNFNQLPTYNPEYTVSYDTINGVGAIASLPDSYDPKIENKFVIFFHGNSGPSKMLWDHEYVRSINVELLKAGYVVIGSDYSLVQNWGNPQSVKETKELIDFYQAKYNLEDQPYVYLSSMGGLTGLNSITQGVIKPKAVIGLFPAINLRYLQQNKFVDQIDLAYGIKYGDSPGNKLDGYDPLSDNDGNLFKDIPFKIWSSKDDTIIEHQHHTQAFSDKINAIGGNVEVIEVTGEHGDLSHYRPKDVVKFFDKY</sequence>
<dbReference type="AlphaFoldDB" id="A0A1B2DJQ5"/>